<dbReference type="Gene3D" id="1.25.10.10">
    <property type="entry name" value="Leucine-rich Repeat Variant"/>
    <property type="match status" value="1"/>
</dbReference>
<feature type="non-terminal residue" evidence="3">
    <location>
        <position position="1"/>
    </location>
</feature>
<dbReference type="OMA" id="CETDNDA"/>
<dbReference type="InterPro" id="IPR032460">
    <property type="entry name" value="Symplekin/Pta1_N"/>
</dbReference>
<dbReference type="Pfam" id="PF11935">
    <property type="entry name" value="SYMPK_PTA1_N"/>
    <property type="match status" value="1"/>
</dbReference>
<dbReference type="PANTHER" id="PTHR47184">
    <property type="entry name" value="PHOSPHATIDYLINOSITOL 3-AND 4-KINASE FAMILY PROTEIN-RELATED"/>
    <property type="match status" value="1"/>
</dbReference>
<feature type="domain" description="Symplekin/Pta1 N-terminal" evidence="2">
    <location>
        <begin position="105"/>
        <end position="324"/>
    </location>
</feature>
<protein>
    <recommendedName>
        <fullName evidence="2">Symplekin/Pta1 N-terminal domain-containing protein</fullName>
    </recommendedName>
</protein>
<dbReference type="Proteomes" id="UP000824469">
    <property type="component" value="Unassembled WGS sequence"/>
</dbReference>
<evidence type="ECO:0000259" key="2">
    <source>
        <dbReference type="Pfam" id="PF11935"/>
    </source>
</evidence>
<dbReference type="AlphaFoldDB" id="A0AA38CI46"/>
<feature type="region of interest" description="Disordered" evidence="1">
    <location>
        <begin position="694"/>
        <end position="713"/>
    </location>
</feature>
<dbReference type="InterPro" id="IPR016024">
    <property type="entry name" value="ARM-type_fold"/>
</dbReference>
<name>A0AA38CI46_TAXCH</name>
<evidence type="ECO:0000256" key="1">
    <source>
        <dbReference type="SAM" id="MobiDB-lite"/>
    </source>
</evidence>
<dbReference type="SUPFAM" id="SSF48371">
    <property type="entry name" value="ARM repeat"/>
    <property type="match status" value="1"/>
</dbReference>
<dbReference type="InterPro" id="IPR011989">
    <property type="entry name" value="ARM-like"/>
</dbReference>
<accession>A0AA38CI46</accession>
<feature type="compositionally biased region" description="Polar residues" evidence="1">
    <location>
        <begin position="699"/>
        <end position="713"/>
    </location>
</feature>
<keyword evidence="4" id="KW-1185">Reference proteome</keyword>
<proteinExistence type="predicted"/>
<organism evidence="3 4">
    <name type="scientific">Taxus chinensis</name>
    <name type="common">Chinese yew</name>
    <name type="synonym">Taxus wallichiana var. chinensis</name>
    <dbReference type="NCBI Taxonomy" id="29808"/>
    <lineage>
        <taxon>Eukaryota</taxon>
        <taxon>Viridiplantae</taxon>
        <taxon>Streptophyta</taxon>
        <taxon>Embryophyta</taxon>
        <taxon>Tracheophyta</taxon>
        <taxon>Spermatophyta</taxon>
        <taxon>Pinopsida</taxon>
        <taxon>Pinidae</taxon>
        <taxon>Conifers II</taxon>
        <taxon>Cupressales</taxon>
        <taxon>Taxaceae</taxon>
        <taxon>Taxus</taxon>
    </lineage>
</organism>
<dbReference type="PANTHER" id="PTHR47184:SF3">
    <property type="entry name" value="PHOSPHATIDYLINOSITOL 3-AND 4-KINASE FAMILY PROTEIN-RELATED"/>
    <property type="match status" value="1"/>
</dbReference>
<evidence type="ECO:0000313" key="4">
    <source>
        <dbReference type="Proteomes" id="UP000824469"/>
    </source>
</evidence>
<evidence type="ECO:0000313" key="3">
    <source>
        <dbReference type="EMBL" id="KAH9300845.1"/>
    </source>
</evidence>
<dbReference type="EMBL" id="JAHRHJ020000009">
    <property type="protein sequence ID" value="KAH9300845.1"/>
    <property type="molecule type" value="Genomic_DNA"/>
</dbReference>
<reference evidence="3 4" key="1">
    <citation type="journal article" date="2021" name="Nat. Plants">
        <title>The Taxus genome provides insights into paclitaxel biosynthesis.</title>
        <authorList>
            <person name="Xiong X."/>
            <person name="Gou J."/>
            <person name="Liao Q."/>
            <person name="Li Y."/>
            <person name="Zhou Q."/>
            <person name="Bi G."/>
            <person name="Li C."/>
            <person name="Du R."/>
            <person name="Wang X."/>
            <person name="Sun T."/>
            <person name="Guo L."/>
            <person name="Liang H."/>
            <person name="Lu P."/>
            <person name="Wu Y."/>
            <person name="Zhang Z."/>
            <person name="Ro D.K."/>
            <person name="Shang Y."/>
            <person name="Huang S."/>
            <person name="Yan J."/>
        </authorList>
    </citation>
    <scope>NUCLEOTIDE SEQUENCE [LARGE SCALE GENOMIC DNA]</scope>
    <source>
        <strain evidence="3">Ta-2019</strain>
    </source>
</reference>
<sequence length="795" mass="86018">MEMVGMMAGLNPHAISLLNAAKNHAEAGSRIESLKQLKDILLQQREKDPSLLKEFVAHLSDLQTAPFSLVRKYIAEMIQEIGLKNMEHLPEMVPVLLTLLKDDIPAVVRQTITSGTILFRNVLEQVALQGTYIGKLDKWLEDLWSWMVKLKDAIYPFAIQPGSDGVKLVAVKFFEITILLFTPDSNGSQPPLPQQNSDGNSRIFNVSWLAGGHPLLDQGMLGQEASKNLGLMLEQLQSPDVTMLKSSVVIVLINSLAAIAKKRPALCGHILPVLLGLDPNTEAGKGGQVASVLHALKTAFLAILKCTHHGAIPWRDRLLAALRAMNAGEVAEQALRQVDRMLRNAERASRDPRFTKEEKSITAPYGVETVRKRPILHDNGNLTDIDDMPGKRLRPTMQNLPTVQQPQSPSNAMQDNGPLNGISSVGLPLDGEMNPVQQMITMIGALLAEGERGAESLEILISKIHPDLLADIVIANMQYLPASPPPIPNRLVNLSPTTGLQTNTSGAVSQVTSLSNNTPQATASQSMVSQTMPLSCTTFQTSSSSSILSSSAVDVTVPHQVPLDVRRDPRRDPRRMDPRRMAIPVGVSLSSAKAEDARVKPSSPVVATIVIPPVTKSESVSVNTIGPVETTLSHLNDSIPLEIKTETTEEVHDLSPELEMPTPLVSASTPVSTGILEFLPSRTVTAVESESRMEVDSCLETNPSSSDVSATTTSEDLSSQLTMVLPFITLTEEQQAFLSKMAFTRIVAACNQAGPAGGGDLRRALLALLVAQCETDNDAVGVLQKHIVSDYQNHK</sequence>
<gene>
    <name evidence="3" type="ORF">KI387_012428</name>
</gene>
<comment type="caution">
    <text evidence="3">The sequence shown here is derived from an EMBL/GenBank/DDBJ whole genome shotgun (WGS) entry which is preliminary data.</text>
</comment>